<reference evidence="3" key="2">
    <citation type="submission" date="2023-05" db="EMBL/GenBank/DDBJ databases">
        <authorList>
            <consortium name="Lawrence Berkeley National Laboratory"/>
            <person name="Steindorff A."/>
            <person name="Hensen N."/>
            <person name="Bonometti L."/>
            <person name="Westerberg I."/>
            <person name="Brannstrom I.O."/>
            <person name="Guillou S."/>
            <person name="Cros-Aarteil S."/>
            <person name="Calhoun S."/>
            <person name="Haridas S."/>
            <person name="Kuo A."/>
            <person name="Mondo S."/>
            <person name="Pangilinan J."/>
            <person name="Riley R."/>
            <person name="Labutti K."/>
            <person name="Andreopoulos B."/>
            <person name="Lipzen A."/>
            <person name="Chen C."/>
            <person name="Yanf M."/>
            <person name="Daum C."/>
            <person name="Ng V."/>
            <person name="Clum A."/>
            <person name="Ohm R."/>
            <person name="Martin F."/>
            <person name="Silar P."/>
            <person name="Natvig D."/>
            <person name="Lalanne C."/>
            <person name="Gautier V."/>
            <person name="Ament-Velasquez S.L."/>
            <person name="Kruys A."/>
            <person name="Hutchinson M.I."/>
            <person name="Powell A.J."/>
            <person name="Barry K."/>
            <person name="Miller A.N."/>
            <person name="Grigoriev I.V."/>
            <person name="Debuchy R."/>
            <person name="Gladieux P."/>
            <person name="Thoren M.H."/>
            <person name="Johannesson H."/>
        </authorList>
    </citation>
    <scope>NUCLEOTIDE SEQUENCE</scope>
    <source>
        <strain evidence="3">CBS 538.74</strain>
    </source>
</reference>
<dbReference type="InterPro" id="IPR027417">
    <property type="entry name" value="P-loop_NTPase"/>
</dbReference>
<gene>
    <name evidence="3" type="ORF">C8A00DRAFT_38571</name>
</gene>
<keyword evidence="4" id="KW-1185">Reference proteome</keyword>
<evidence type="ECO:0000259" key="2">
    <source>
        <dbReference type="Pfam" id="PF13521"/>
    </source>
</evidence>
<evidence type="ECO:0000313" key="3">
    <source>
        <dbReference type="EMBL" id="KAK4148838.1"/>
    </source>
</evidence>
<feature type="non-terminal residue" evidence="3">
    <location>
        <position position="115"/>
    </location>
</feature>
<name>A0AAN6ZSQ7_9PEZI</name>
<dbReference type="EMBL" id="MU857248">
    <property type="protein sequence ID" value="KAK4148838.1"/>
    <property type="molecule type" value="Genomic_DNA"/>
</dbReference>
<evidence type="ECO:0000313" key="4">
    <source>
        <dbReference type="Proteomes" id="UP001302745"/>
    </source>
</evidence>
<dbReference type="Gene3D" id="3.40.50.300">
    <property type="entry name" value="P-loop containing nucleotide triphosphate hydrolases"/>
    <property type="match status" value="1"/>
</dbReference>
<comment type="caution">
    <text evidence="3">The sequence shown here is derived from an EMBL/GenBank/DDBJ whole genome shotgun (WGS) entry which is preliminary data.</text>
</comment>
<feature type="compositionally biased region" description="Polar residues" evidence="1">
    <location>
        <begin position="1"/>
        <end position="13"/>
    </location>
</feature>
<sequence>MTSETPLPSTLKINPTHPTPPPNLYIVGAQSTSKTTLVNNLNTYFTTTIASSNNNPGSPPTPFLNHGVEPPTIITEVARTVLKAHHFTAQDVRTPARSLALQQLILQAQATAEKN</sequence>
<feature type="region of interest" description="Disordered" evidence="1">
    <location>
        <begin position="1"/>
        <end position="21"/>
    </location>
</feature>
<reference evidence="3" key="1">
    <citation type="journal article" date="2023" name="Mol. Phylogenet. Evol.">
        <title>Genome-scale phylogeny and comparative genomics of the fungal order Sordariales.</title>
        <authorList>
            <person name="Hensen N."/>
            <person name="Bonometti L."/>
            <person name="Westerberg I."/>
            <person name="Brannstrom I.O."/>
            <person name="Guillou S."/>
            <person name="Cros-Aarteil S."/>
            <person name="Calhoun S."/>
            <person name="Haridas S."/>
            <person name="Kuo A."/>
            <person name="Mondo S."/>
            <person name="Pangilinan J."/>
            <person name="Riley R."/>
            <person name="LaButti K."/>
            <person name="Andreopoulos B."/>
            <person name="Lipzen A."/>
            <person name="Chen C."/>
            <person name="Yan M."/>
            <person name="Daum C."/>
            <person name="Ng V."/>
            <person name="Clum A."/>
            <person name="Steindorff A."/>
            <person name="Ohm R.A."/>
            <person name="Martin F."/>
            <person name="Silar P."/>
            <person name="Natvig D.O."/>
            <person name="Lalanne C."/>
            <person name="Gautier V."/>
            <person name="Ament-Velasquez S.L."/>
            <person name="Kruys A."/>
            <person name="Hutchinson M.I."/>
            <person name="Powell A.J."/>
            <person name="Barry K."/>
            <person name="Miller A.N."/>
            <person name="Grigoriev I.V."/>
            <person name="Debuchy R."/>
            <person name="Gladieux P."/>
            <person name="Hiltunen Thoren M."/>
            <person name="Johannesson H."/>
        </authorList>
    </citation>
    <scope>NUCLEOTIDE SEQUENCE</scope>
    <source>
        <strain evidence="3">CBS 538.74</strain>
    </source>
</reference>
<feature type="domain" description="NadR/Ttd14 AAA" evidence="2">
    <location>
        <begin position="25"/>
        <end position="114"/>
    </location>
</feature>
<proteinExistence type="predicted"/>
<dbReference type="InterPro" id="IPR038727">
    <property type="entry name" value="NadR/Ttd14_AAA_dom"/>
</dbReference>
<dbReference type="AlphaFoldDB" id="A0AAN6ZSQ7"/>
<dbReference type="Pfam" id="PF13521">
    <property type="entry name" value="AAA_28"/>
    <property type="match status" value="1"/>
</dbReference>
<organism evidence="3 4">
    <name type="scientific">Chaetomidium leptoderma</name>
    <dbReference type="NCBI Taxonomy" id="669021"/>
    <lineage>
        <taxon>Eukaryota</taxon>
        <taxon>Fungi</taxon>
        <taxon>Dikarya</taxon>
        <taxon>Ascomycota</taxon>
        <taxon>Pezizomycotina</taxon>
        <taxon>Sordariomycetes</taxon>
        <taxon>Sordariomycetidae</taxon>
        <taxon>Sordariales</taxon>
        <taxon>Chaetomiaceae</taxon>
        <taxon>Chaetomidium</taxon>
    </lineage>
</organism>
<evidence type="ECO:0000256" key="1">
    <source>
        <dbReference type="SAM" id="MobiDB-lite"/>
    </source>
</evidence>
<accession>A0AAN6ZSQ7</accession>
<protein>
    <recommendedName>
        <fullName evidence="2">NadR/Ttd14 AAA domain-containing protein</fullName>
    </recommendedName>
</protein>
<dbReference type="Proteomes" id="UP001302745">
    <property type="component" value="Unassembled WGS sequence"/>
</dbReference>